<feature type="domain" description="DUF5776" evidence="2">
    <location>
        <begin position="154"/>
        <end position="222"/>
    </location>
</feature>
<feature type="region of interest" description="Disordered" evidence="1">
    <location>
        <begin position="1"/>
        <end position="42"/>
    </location>
</feature>
<dbReference type="Proteomes" id="UP000321893">
    <property type="component" value="Unassembled WGS sequence"/>
</dbReference>
<name>A0A511DUZ8_LENKE</name>
<evidence type="ECO:0000256" key="1">
    <source>
        <dbReference type="SAM" id="MobiDB-lite"/>
    </source>
</evidence>
<proteinExistence type="predicted"/>
<dbReference type="RefSeq" id="WP_054769551.1">
    <property type="nucleotide sequence ID" value="NZ_CABMMA010000001.1"/>
</dbReference>
<evidence type="ECO:0000313" key="4">
    <source>
        <dbReference type="Proteomes" id="UP000321893"/>
    </source>
</evidence>
<evidence type="ECO:0000313" key="3">
    <source>
        <dbReference type="EMBL" id="GEL28659.1"/>
    </source>
</evidence>
<evidence type="ECO:0000259" key="2">
    <source>
        <dbReference type="Pfam" id="PF19087"/>
    </source>
</evidence>
<dbReference type="EMBL" id="BJVK01000018">
    <property type="protein sequence ID" value="GEL28659.1"/>
    <property type="molecule type" value="Genomic_DNA"/>
</dbReference>
<dbReference type="AlphaFoldDB" id="A0A511DUZ8"/>
<protein>
    <recommendedName>
        <fullName evidence="2">DUF5776 domain-containing protein</fullName>
    </recommendedName>
</protein>
<keyword evidence="4" id="KW-1185">Reference proteome</keyword>
<sequence length="227" mass="25458">MNDDTKITFKYKKQVVPPTPNNNGNKTNNNSSSTSGNGNSVANQEVISSTPKFPEPRTLPDGTQLPNYAATEGTVVYATKKIYLYKNANFKKDQRIAKYPKVKRINRPMFVVTDYARSNGGALRYKVKDVNHHSKTAGKVGYITASRKFVVKVYYSSMPKSKKVTVIAKRGVNAYKNANLTKKVKHHKTGSHLKVKKMVKHNLTTRYQLSNGDYITANKKLVIHGAY</sequence>
<comment type="caution">
    <text evidence="3">The sequence shown here is derived from an EMBL/GenBank/DDBJ whole genome shotgun (WGS) entry which is preliminary data.</text>
</comment>
<dbReference type="InterPro" id="IPR044081">
    <property type="entry name" value="DUF5776"/>
</dbReference>
<organism evidence="3 4">
    <name type="scientific">Lentilactobacillus kefiri</name>
    <name type="common">Lactobacillus kefiri</name>
    <dbReference type="NCBI Taxonomy" id="33962"/>
    <lineage>
        <taxon>Bacteria</taxon>
        <taxon>Bacillati</taxon>
        <taxon>Bacillota</taxon>
        <taxon>Bacilli</taxon>
        <taxon>Lactobacillales</taxon>
        <taxon>Lactobacillaceae</taxon>
        <taxon>Lentilactobacillus</taxon>
    </lineage>
</organism>
<dbReference type="Pfam" id="PF19087">
    <property type="entry name" value="DUF5776"/>
    <property type="match status" value="1"/>
</dbReference>
<gene>
    <name evidence="3" type="ORF">LKE01_14790</name>
</gene>
<dbReference type="STRING" id="1423764.FC95_GL000994"/>
<accession>A0A511DUZ8</accession>
<reference evidence="3" key="1">
    <citation type="submission" date="2019-07" db="EMBL/GenBank/DDBJ databases">
        <title>Whole genome shotgun sequence of Lactobacillus kefiri NBRC 15888.</title>
        <authorList>
            <person name="Hosoyama A."/>
            <person name="Uohara A."/>
            <person name="Ohji S."/>
            <person name="Ichikawa N."/>
        </authorList>
    </citation>
    <scope>NUCLEOTIDE SEQUENCE [LARGE SCALE GENOMIC DNA]</scope>
    <source>
        <strain evidence="3">NBRC 15888</strain>
    </source>
</reference>
<dbReference type="GeneID" id="71566401"/>
<feature type="compositionally biased region" description="Low complexity" evidence="1">
    <location>
        <begin position="21"/>
        <end position="40"/>
    </location>
</feature>